<dbReference type="AlphaFoldDB" id="A0A084JH55"/>
<keyword evidence="3" id="KW-0274">FAD</keyword>
<feature type="domain" description="RsdA/BaiN/AoA(So)-like Rossmann fold-like" evidence="4">
    <location>
        <begin position="3"/>
        <end position="409"/>
    </location>
</feature>
<dbReference type="Gene3D" id="1.10.8.260">
    <property type="entry name" value="HI0933 insert domain-like"/>
    <property type="match status" value="1"/>
</dbReference>
<dbReference type="PRINTS" id="PR00368">
    <property type="entry name" value="FADPNR"/>
</dbReference>
<dbReference type="RefSeq" id="WP_038283791.1">
    <property type="nucleotide sequence ID" value="NZ_JPME01000025.1"/>
</dbReference>
<dbReference type="Pfam" id="PF22780">
    <property type="entry name" value="HI0933_like_1st"/>
    <property type="match status" value="1"/>
</dbReference>
<evidence type="ECO:0000313" key="7">
    <source>
        <dbReference type="Proteomes" id="UP000028525"/>
    </source>
</evidence>
<dbReference type="InterPro" id="IPR004792">
    <property type="entry name" value="BaiN-like"/>
</dbReference>
<dbReference type="Gene3D" id="2.40.30.10">
    <property type="entry name" value="Translation factors"/>
    <property type="match status" value="1"/>
</dbReference>
<evidence type="ECO:0000259" key="4">
    <source>
        <dbReference type="Pfam" id="PF03486"/>
    </source>
</evidence>
<feature type="domain" description="RsdA/BaiN/AoA(So)-like insert" evidence="5">
    <location>
        <begin position="195"/>
        <end position="356"/>
    </location>
</feature>
<comment type="caution">
    <text evidence="6">The sequence shown here is derived from an EMBL/GenBank/DDBJ whole genome shotgun (WGS) entry which is preliminary data.</text>
</comment>
<dbReference type="NCBIfam" id="TIGR00275">
    <property type="entry name" value="aminoacetone oxidase family FAD-binding enzyme"/>
    <property type="match status" value="1"/>
</dbReference>
<accession>A0A084JH55</accession>
<gene>
    <name evidence="6" type="ORF">IO98_18865</name>
</gene>
<sequence>MNTVLIVGGGAAGMLAGIAAAMKGGTVHIFEKNEKLGKKVYITGKGRCNVTNACDTEELFGDVVTNAKFLYSSFYGFTNFDMMDMLEELGCSLKTERGNRVFPASDKSSDVIKALTKRLLDLGVSIHYRTQVENLLIENSSLKGLVIKDGGKNTKVYGDAVIVACGGLSYQATGSTGDGYEMAKEAGHKVTPLSPALVPFVVEEPVVKELQGLSLRNVEASILNGKKVVYKEFGEMLFTHYGVSGPVLLSASSYAVKELKKGPLTLSIDLKPALSEEQLDARILRDFEEAANKQFKNSLEHLYPSKLVPVMVDRSNIPPEKKVNEITREERQRLVRVTKGFLLTLTGLRGYNEAIITQGGVSVKEVNPSTLESKLLPGLYFAGEVLDLDAVTGGFNLQIAWSTGWAAGSAAGEEKFNE</sequence>
<evidence type="ECO:0000313" key="6">
    <source>
        <dbReference type="EMBL" id="KEZ88289.1"/>
    </source>
</evidence>
<dbReference type="InterPro" id="IPR057661">
    <property type="entry name" value="RsdA/BaiN/AoA(So)_Rossmann"/>
</dbReference>
<dbReference type="PANTHER" id="PTHR42887:SF2">
    <property type="entry name" value="OS12G0638800 PROTEIN"/>
    <property type="match status" value="1"/>
</dbReference>
<dbReference type="InterPro" id="IPR023166">
    <property type="entry name" value="BaiN-like_dom_sf"/>
</dbReference>
<dbReference type="InterPro" id="IPR036188">
    <property type="entry name" value="FAD/NAD-bd_sf"/>
</dbReference>
<evidence type="ECO:0000259" key="5">
    <source>
        <dbReference type="Pfam" id="PF22780"/>
    </source>
</evidence>
<keyword evidence="7" id="KW-1185">Reference proteome</keyword>
<dbReference type="STRING" id="29354.IO98_18865"/>
<keyword evidence="2" id="KW-0285">Flavoprotein</keyword>
<proteinExistence type="predicted"/>
<evidence type="ECO:0000256" key="2">
    <source>
        <dbReference type="ARBA" id="ARBA00022630"/>
    </source>
</evidence>
<comment type="cofactor">
    <cofactor evidence="1">
        <name>FAD</name>
        <dbReference type="ChEBI" id="CHEBI:57692"/>
    </cofactor>
</comment>
<dbReference type="PANTHER" id="PTHR42887">
    <property type="entry name" value="OS12G0638800 PROTEIN"/>
    <property type="match status" value="1"/>
</dbReference>
<evidence type="ECO:0000256" key="1">
    <source>
        <dbReference type="ARBA" id="ARBA00001974"/>
    </source>
</evidence>
<dbReference type="Gene3D" id="3.50.50.60">
    <property type="entry name" value="FAD/NAD(P)-binding domain"/>
    <property type="match status" value="1"/>
</dbReference>
<dbReference type="SUPFAM" id="SSF160996">
    <property type="entry name" value="HI0933 insert domain-like"/>
    <property type="match status" value="1"/>
</dbReference>
<protein>
    <submittedName>
        <fullName evidence="6">FAD-dependent oxidoreductase</fullName>
    </submittedName>
</protein>
<reference evidence="6 7" key="1">
    <citation type="submission" date="2014-07" db="EMBL/GenBank/DDBJ databases">
        <title>Draft genome of Clostridium celerecrescens 152B isolated from sediments associated with methane hydrate from Krishna Godavari basin.</title>
        <authorList>
            <person name="Honkalas V.S."/>
            <person name="Dabir A.P."/>
            <person name="Arora P."/>
            <person name="Dhakephalkar P.K."/>
        </authorList>
    </citation>
    <scope>NUCLEOTIDE SEQUENCE [LARGE SCALE GENOMIC DNA]</scope>
    <source>
        <strain evidence="6 7">152B</strain>
    </source>
</reference>
<dbReference type="Proteomes" id="UP000028525">
    <property type="component" value="Unassembled WGS sequence"/>
</dbReference>
<name>A0A084JH55_9FIRM</name>
<dbReference type="Pfam" id="PF03486">
    <property type="entry name" value="HI0933_like"/>
    <property type="match status" value="1"/>
</dbReference>
<dbReference type="OrthoDB" id="9773233at2"/>
<dbReference type="EMBL" id="JPME01000025">
    <property type="protein sequence ID" value="KEZ88289.1"/>
    <property type="molecule type" value="Genomic_DNA"/>
</dbReference>
<dbReference type="InterPro" id="IPR055178">
    <property type="entry name" value="RsdA/BaiN/AoA(So)-like_dom"/>
</dbReference>
<organism evidence="6 7">
    <name type="scientific">Lacrimispora celerecrescens</name>
    <dbReference type="NCBI Taxonomy" id="29354"/>
    <lineage>
        <taxon>Bacteria</taxon>
        <taxon>Bacillati</taxon>
        <taxon>Bacillota</taxon>
        <taxon>Clostridia</taxon>
        <taxon>Lachnospirales</taxon>
        <taxon>Lachnospiraceae</taxon>
        <taxon>Lacrimispora</taxon>
    </lineage>
</organism>
<evidence type="ECO:0000256" key="3">
    <source>
        <dbReference type="ARBA" id="ARBA00022827"/>
    </source>
</evidence>
<dbReference type="SUPFAM" id="SSF51905">
    <property type="entry name" value="FAD/NAD(P)-binding domain"/>
    <property type="match status" value="1"/>
</dbReference>